<keyword evidence="7 9" id="KW-0539">Nucleus</keyword>
<organism evidence="13 14">
    <name type="scientific">Spirodela intermedia</name>
    <name type="common">Intermediate duckweed</name>
    <dbReference type="NCBI Taxonomy" id="51605"/>
    <lineage>
        <taxon>Eukaryota</taxon>
        <taxon>Viridiplantae</taxon>
        <taxon>Streptophyta</taxon>
        <taxon>Embryophyta</taxon>
        <taxon>Tracheophyta</taxon>
        <taxon>Spermatophyta</taxon>
        <taxon>Magnoliopsida</taxon>
        <taxon>Liliopsida</taxon>
        <taxon>Araceae</taxon>
        <taxon>Lemnoideae</taxon>
        <taxon>Spirodela</taxon>
    </lineage>
</organism>
<protein>
    <recommendedName>
        <fullName evidence="12">Homeobox domain-containing protein</fullName>
    </recommendedName>
</protein>
<comment type="similarity">
    <text evidence="8">Belongs to the WUS homeobox family.</text>
</comment>
<evidence type="ECO:0000256" key="11">
    <source>
        <dbReference type="SAM" id="MobiDB-lite"/>
    </source>
</evidence>
<dbReference type="GO" id="GO:0005634">
    <property type="term" value="C:nucleus"/>
    <property type="evidence" value="ECO:0007669"/>
    <property type="project" value="UniProtKB-SubCell"/>
</dbReference>
<proteinExistence type="inferred from homology"/>
<dbReference type="PANTHER" id="PTHR46998:SF2">
    <property type="entry name" value="WUSCHEL-RELATED HOMEOBOX 11"/>
    <property type="match status" value="1"/>
</dbReference>
<evidence type="ECO:0000313" key="13">
    <source>
        <dbReference type="EMBL" id="CAA7389115.1"/>
    </source>
</evidence>
<keyword evidence="6" id="KW-0804">Transcription</keyword>
<dbReference type="InterPro" id="IPR009057">
    <property type="entry name" value="Homeodomain-like_sf"/>
</dbReference>
<keyword evidence="2" id="KW-0217">Developmental protein</keyword>
<evidence type="ECO:0000256" key="9">
    <source>
        <dbReference type="PROSITE-ProRule" id="PRU00108"/>
    </source>
</evidence>
<sequence length="280" mass="30555">MEDQVRKAKSHPHGSAGDVVFPAAERVRTRWTPKPEQILILESIFNSGMVNPPKDDTVRIRKLLERFGPVGDANVFYWFQNRRSRSRRRQRQLQAGLAAEPRALSGTDGGGGGAARCDVTPPCPFANSSSNTSFEGFVPSSTSVVSIGTDCSPNIFADDSAEDLFSISRQMGFTDTIDRARRYNPPPAHHHDASSLYYQPGLITVFINGIPQEVPSGPFDAKKVFGPDAILLHSSGELVPMNDCGILFGALDDGESYILENLERRASAGSLVRPRSPQRG</sequence>
<dbReference type="GO" id="GO:1905393">
    <property type="term" value="P:plant organ formation"/>
    <property type="evidence" value="ECO:0007669"/>
    <property type="project" value="UniProtKB-ARBA"/>
</dbReference>
<dbReference type="GO" id="GO:0003677">
    <property type="term" value="F:DNA binding"/>
    <property type="evidence" value="ECO:0007669"/>
    <property type="project" value="UniProtKB-UniRule"/>
</dbReference>
<dbReference type="GO" id="GO:0048830">
    <property type="term" value="P:adventitious root development"/>
    <property type="evidence" value="ECO:0007669"/>
    <property type="project" value="InterPro"/>
</dbReference>
<evidence type="ECO:0000256" key="7">
    <source>
        <dbReference type="ARBA" id="ARBA00023242"/>
    </source>
</evidence>
<dbReference type="SMART" id="SM00389">
    <property type="entry name" value="HOX"/>
    <property type="match status" value="1"/>
</dbReference>
<evidence type="ECO:0000313" key="14">
    <source>
        <dbReference type="Proteomes" id="UP000663760"/>
    </source>
</evidence>
<dbReference type="Proteomes" id="UP000663760">
    <property type="component" value="Chromosome 1"/>
</dbReference>
<dbReference type="EMBL" id="LR746264">
    <property type="protein sequence ID" value="CAA7389115.1"/>
    <property type="molecule type" value="Genomic_DNA"/>
</dbReference>
<accession>A0A7I8K0A5</accession>
<evidence type="ECO:0000256" key="6">
    <source>
        <dbReference type="ARBA" id="ARBA00023163"/>
    </source>
</evidence>
<feature type="domain" description="Homeobox" evidence="12">
    <location>
        <begin position="24"/>
        <end position="89"/>
    </location>
</feature>
<name>A0A7I8K0A5_SPIIN</name>
<feature type="DNA-binding region" description="Homeobox" evidence="9">
    <location>
        <begin position="26"/>
        <end position="90"/>
    </location>
</feature>
<evidence type="ECO:0000259" key="12">
    <source>
        <dbReference type="PROSITE" id="PS50071"/>
    </source>
</evidence>
<keyword evidence="14" id="KW-1185">Reference proteome</keyword>
<dbReference type="SUPFAM" id="SSF46689">
    <property type="entry name" value="Homeodomain-like"/>
    <property type="match status" value="1"/>
</dbReference>
<feature type="region of interest" description="Disordered" evidence="11">
    <location>
        <begin position="89"/>
        <end position="115"/>
    </location>
</feature>
<keyword evidence="3" id="KW-0805">Transcription regulation</keyword>
<dbReference type="InterPro" id="IPR001356">
    <property type="entry name" value="HD"/>
</dbReference>
<dbReference type="GO" id="GO:0003700">
    <property type="term" value="F:DNA-binding transcription factor activity"/>
    <property type="evidence" value="ECO:0007669"/>
    <property type="project" value="InterPro"/>
</dbReference>
<dbReference type="OrthoDB" id="670226at2759"/>
<reference evidence="13" key="1">
    <citation type="submission" date="2020-02" db="EMBL/GenBank/DDBJ databases">
        <authorList>
            <person name="Scholz U."/>
            <person name="Mascher M."/>
            <person name="Fiebig A."/>
        </authorList>
    </citation>
    <scope>NUCLEOTIDE SEQUENCE</scope>
</reference>
<evidence type="ECO:0000256" key="1">
    <source>
        <dbReference type="ARBA" id="ARBA00004123"/>
    </source>
</evidence>
<gene>
    <name evidence="13" type="ORF">SI8410_01001222</name>
</gene>
<evidence type="ECO:0000256" key="10">
    <source>
        <dbReference type="RuleBase" id="RU000682"/>
    </source>
</evidence>
<dbReference type="Pfam" id="PF00046">
    <property type="entry name" value="Homeodomain"/>
    <property type="match status" value="1"/>
</dbReference>
<dbReference type="PROSITE" id="PS50071">
    <property type="entry name" value="HOMEOBOX_2"/>
    <property type="match status" value="1"/>
</dbReference>
<evidence type="ECO:0000256" key="8">
    <source>
        <dbReference type="ARBA" id="ARBA00024040"/>
    </source>
</evidence>
<evidence type="ECO:0000256" key="3">
    <source>
        <dbReference type="ARBA" id="ARBA00023015"/>
    </source>
</evidence>
<comment type="subcellular location">
    <subcellularLocation>
        <location evidence="1 9 10">Nucleus</location>
    </subcellularLocation>
</comment>
<dbReference type="AlphaFoldDB" id="A0A7I8K0A5"/>
<keyword evidence="4 9" id="KW-0238">DNA-binding</keyword>
<dbReference type="InterPro" id="IPR044558">
    <property type="entry name" value="WOX11-like"/>
</dbReference>
<evidence type="ECO:0000256" key="2">
    <source>
        <dbReference type="ARBA" id="ARBA00022473"/>
    </source>
</evidence>
<keyword evidence="5 9" id="KW-0371">Homeobox</keyword>
<dbReference type="PANTHER" id="PTHR46998">
    <property type="entry name" value="WUSCHEL-RELATED HOMEOBOX 11"/>
    <property type="match status" value="1"/>
</dbReference>
<evidence type="ECO:0000256" key="5">
    <source>
        <dbReference type="ARBA" id="ARBA00023155"/>
    </source>
</evidence>
<evidence type="ECO:0000256" key="4">
    <source>
        <dbReference type="ARBA" id="ARBA00023125"/>
    </source>
</evidence>
<dbReference type="FunFam" id="1.10.10.60:FF:000118">
    <property type="entry name" value="WUSCHEL-related homeobox 11"/>
    <property type="match status" value="1"/>
</dbReference>
<dbReference type="Gene3D" id="1.10.10.60">
    <property type="entry name" value="Homeodomain-like"/>
    <property type="match status" value="1"/>
</dbReference>